<evidence type="ECO:0000313" key="2">
    <source>
        <dbReference type="Proteomes" id="UP000670947"/>
    </source>
</evidence>
<organism evidence="1 2">
    <name type="scientific">Paenibacillus artemisiicola</name>
    <dbReference type="NCBI Taxonomy" id="1172618"/>
    <lineage>
        <taxon>Bacteria</taxon>
        <taxon>Bacillati</taxon>
        <taxon>Bacillota</taxon>
        <taxon>Bacilli</taxon>
        <taxon>Bacillales</taxon>
        <taxon>Paenibacillaceae</taxon>
        <taxon>Paenibacillus</taxon>
    </lineage>
</organism>
<evidence type="ECO:0008006" key="3">
    <source>
        <dbReference type="Google" id="ProtNLM"/>
    </source>
</evidence>
<proteinExistence type="predicted"/>
<dbReference type="RefSeq" id="WP_208851440.1">
    <property type="nucleotide sequence ID" value="NZ_JAGGDJ010000084.1"/>
</dbReference>
<comment type="caution">
    <text evidence="1">The sequence shown here is derived from an EMBL/GenBank/DDBJ whole genome shotgun (WGS) entry which is preliminary data.</text>
</comment>
<gene>
    <name evidence="1" type="ORF">I8J29_32645</name>
</gene>
<accession>A0ABS3WKU7</accession>
<protein>
    <recommendedName>
        <fullName evidence="3">Galactose mutarotase-like enzyme</fullName>
    </recommendedName>
</protein>
<reference evidence="1 2" key="1">
    <citation type="submission" date="2021-03" db="EMBL/GenBank/DDBJ databases">
        <title>Paenibacillus artemisicola MWE-103 whole genome sequence.</title>
        <authorList>
            <person name="Ham Y.J."/>
        </authorList>
    </citation>
    <scope>NUCLEOTIDE SEQUENCE [LARGE SCALE GENOMIC DNA]</scope>
    <source>
        <strain evidence="1 2">MWE-103</strain>
    </source>
</reference>
<evidence type="ECO:0000313" key="1">
    <source>
        <dbReference type="EMBL" id="MBO7748922.1"/>
    </source>
</evidence>
<keyword evidence="2" id="KW-1185">Reference proteome</keyword>
<dbReference type="EMBL" id="JAGGDJ010000084">
    <property type="protein sequence ID" value="MBO7748922.1"/>
    <property type="molecule type" value="Genomic_DNA"/>
</dbReference>
<dbReference type="Proteomes" id="UP000670947">
    <property type="component" value="Unassembled WGS sequence"/>
</dbReference>
<name>A0ABS3WKU7_9BACL</name>
<sequence length="293" mass="32363">MHEDIVLRGGRLAVAIKHPAAVGGARFDRTGFVTEATLDGRHTFGAYEIPHVWDPSKGAGLCGEFGNQRMLGYDEAKPGEWFPKLGVGLLRRESDEGYRFMKAYEVRPYRVDVIREDESRVLFDAHPEPCLGFAARYRKRLAIEGNALRADYELTNVGERIIATNEYAHNFICIDGHTVGPDYSLVFRGECQPAFAVHVGDIRAEGGRLAWGSVPDRDFYGRMAPGGDGGALPDGWTLEHRPSGVRVSEACGFRTELIAVWGMAHNVSPEMFAPVQAAPGETATWSRTYTFEA</sequence>